<dbReference type="Gene3D" id="3.40.50.720">
    <property type="entry name" value="NAD(P)-binding Rossmann-like Domain"/>
    <property type="match status" value="1"/>
</dbReference>
<evidence type="ECO:0000313" key="6">
    <source>
        <dbReference type="Proteomes" id="UP001499895"/>
    </source>
</evidence>
<protein>
    <submittedName>
        <fullName evidence="5">NAD(P)-binding domain-containing protein</fullName>
    </submittedName>
</protein>
<proteinExistence type="inferred from homology"/>
<feature type="domain" description="6-phosphogluconate dehydrogenase NADP-binding" evidence="3">
    <location>
        <begin position="5"/>
        <end position="156"/>
    </location>
</feature>
<gene>
    <name evidence="5" type="ORF">GCM10009544_04980</name>
</gene>
<evidence type="ECO:0000259" key="3">
    <source>
        <dbReference type="Pfam" id="PF03446"/>
    </source>
</evidence>
<dbReference type="InterPro" id="IPR015815">
    <property type="entry name" value="HIBADH-related"/>
</dbReference>
<dbReference type="SUPFAM" id="SSF51735">
    <property type="entry name" value="NAD(P)-binding Rossmann-fold domains"/>
    <property type="match status" value="1"/>
</dbReference>
<dbReference type="Pfam" id="PF03446">
    <property type="entry name" value="NAD_binding_2"/>
    <property type="match status" value="1"/>
</dbReference>
<name>A0ABN0ZEI2_9ACTN</name>
<sequence length="298" mass="30361">MGTEVTVLGLGAMGSALAGAFVGAGHRTAVWNRTPGPAEALADRGAVRTASAAEAVAASPLVVVCVSDHDAVEEVLGLPGVDLTGRTLVNLTSGSPPAARKTAAWAEGRRVKYLDGAVMATPSGIGDPAFMQLYAGSRADFEDSRRVLAALGDPVYLGADPALPSVYDTALLGLLWSALTGWLHGVALLGADGPGGGVPAAVYTEVAGRWLDTVGRFMSAHAPQVDAGRYAGGEFPLELHRRTVEILVHAGELRGISSGMPELIRDLIGRAVAAGHGGDSFARLVEFMRPGPAGAAAP</sequence>
<dbReference type="Proteomes" id="UP001499895">
    <property type="component" value="Unassembled WGS sequence"/>
</dbReference>
<dbReference type="RefSeq" id="WP_344084660.1">
    <property type="nucleotide sequence ID" value="NZ_BAAAHB010000002.1"/>
</dbReference>
<reference evidence="5 6" key="1">
    <citation type="journal article" date="2019" name="Int. J. Syst. Evol. Microbiol.">
        <title>The Global Catalogue of Microorganisms (GCM) 10K type strain sequencing project: providing services to taxonomists for standard genome sequencing and annotation.</title>
        <authorList>
            <consortium name="The Broad Institute Genomics Platform"/>
            <consortium name="The Broad Institute Genome Sequencing Center for Infectious Disease"/>
            <person name="Wu L."/>
            <person name="Ma J."/>
        </authorList>
    </citation>
    <scope>NUCLEOTIDE SEQUENCE [LARGE SCALE GENOMIC DNA]</scope>
    <source>
        <strain evidence="5 6">JCM 10649</strain>
    </source>
</reference>
<comment type="similarity">
    <text evidence="1">Belongs to the HIBADH-related family.</text>
</comment>
<dbReference type="InterPro" id="IPR036291">
    <property type="entry name" value="NAD(P)-bd_dom_sf"/>
</dbReference>
<dbReference type="Gene3D" id="1.10.1040.10">
    <property type="entry name" value="N-(1-d-carboxylethyl)-l-norvaline Dehydrogenase, domain 2"/>
    <property type="match status" value="1"/>
</dbReference>
<comment type="caution">
    <text evidence="5">The sequence shown here is derived from an EMBL/GenBank/DDBJ whole genome shotgun (WGS) entry which is preliminary data.</text>
</comment>
<keyword evidence="6" id="KW-1185">Reference proteome</keyword>
<keyword evidence="2" id="KW-0560">Oxidoreductase</keyword>
<evidence type="ECO:0000259" key="4">
    <source>
        <dbReference type="Pfam" id="PF21761"/>
    </source>
</evidence>
<evidence type="ECO:0000256" key="2">
    <source>
        <dbReference type="ARBA" id="ARBA00023002"/>
    </source>
</evidence>
<dbReference type="InterPro" id="IPR013328">
    <property type="entry name" value="6PGD_dom2"/>
</dbReference>
<feature type="domain" description="NADPH-dependent reductive aminase-like C-terminal" evidence="4">
    <location>
        <begin position="160"/>
        <end position="289"/>
    </location>
</feature>
<dbReference type="Pfam" id="PF21761">
    <property type="entry name" value="RedAm-like_C"/>
    <property type="match status" value="1"/>
</dbReference>
<dbReference type="EMBL" id="BAAAHB010000002">
    <property type="protein sequence ID" value="GAA0445202.1"/>
    <property type="molecule type" value="Genomic_DNA"/>
</dbReference>
<dbReference type="InterPro" id="IPR006115">
    <property type="entry name" value="6PGDH_NADP-bd"/>
</dbReference>
<dbReference type="InterPro" id="IPR048666">
    <property type="entry name" value="RedAm-like_C"/>
</dbReference>
<accession>A0ABN0ZEI2</accession>
<organism evidence="5 6">
    <name type="scientific">Streptomyces stramineus</name>
    <dbReference type="NCBI Taxonomy" id="173861"/>
    <lineage>
        <taxon>Bacteria</taxon>
        <taxon>Bacillati</taxon>
        <taxon>Actinomycetota</taxon>
        <taxon>Actinomycetes</taxon>
        <taxon>Kitasatosporales</taxon>
        <taxon>Streptomycetaceae</taxon>
        <taxon>Streptomyces</taxon>
    </lineage>
</organism>
<evidence type="ECO:0000256" key="1">
    <source>
        <dbReference type="ARBA" id="ARBA00009080"/>
    </source>
</evidence>
<dbReference type="PIRSF" id="PIRSF000103">
    <property type="entry name" value="HIBADH"/>
    <property type="match status" value="1"/>
</dbReference>
<dbReference type="PANTHER" id="PTHR43580:SF2">
    <property type="entry name" value="CYTOKINE-LIKE NUCLEAR FACTOR N-PAC"/>
    <property type="match status" value="1"/>
</dbReference>
<dbReference type="InterPro" id="IPR051265">
    <property type="entry name" value="HIBADH-related_NP60_sf"/>
</dbReference>
<evidence type="ECO:0000313" key="5">
    <source>
        <dbReference type="EMBL" id="GAA0445202.1"/>
    </source>
</evidence>
<dbReference type="PANTHER" id="PTHR43580">
    <property type="entry name" value="OXIDOREDUCTASE GLYR1-RELATED"/>
    <property type="match status" value="1"/>
</dbReference>